<sequence>MRVITGYSPVEANIKYKYCMKSEPCNICTTSVKTRESKHDSANAINISCSNFNRDLSCNKILSIEERAFEPLPFLQLINLGGNLITQIRNGTFQAWHGMQFLQKLILSHNPLSVIDDTSFFDLPSVKYLKLPSDLACCLCQKKDTIETLCKTIKLRCENLCTTDAPQCGRFAVDGRHSEIMKVLQSRKLNTTMVLNLKPKEPSLGGRETITLAVVLNLTSTGADLRKPNDHISRRNSHFSQHLSRQEGKSNKELMLMLHSIQHMGWTSESDMKKLYFLAKVLVAELEKKLHKAKNVTTVKNIISLPPMLATHRREVHGTPAVEQERTTAATGRVQKRRDSSLHHAPLSLWEVAERLNPTDTVFRHHKISMPSSEHSLLYSPAEASHLSRSFKIQNYSGAMEQAKKTHEMEDVEDGKEAPPPSHSYIWTYKKHGQQESPCLSKSNQFFYGTDQEENPEEEPTPIKSKPEQRLNTAGHFFYNLLVNSSRPVARSVLESMSKDKASSPGGHLLGIRQTDETPWKHQKEEGFGFLNKPSSSDSPDTAPVQGDLFETKLKYHLRLLVPGKALRTFIAHVARALRMDCSQPAVQLACAKMVSKMGLLVKVLSERQDRRGASALAGRCFLEGNVPNGTAQPRVASRKLAGKVGQTLDIAECGPCGQWGMEEITVSPFLNFSSSVPEETRVCLRQQAPGGGIGGCRHHALSHGDLPYRGKRITHLTDSCQSSVAAQAHRGRVVAPCVVCETQSVKVDVYGNAR</sequence>
<reference evidence="5" key="1">
    <citation type="submission" date="2025-08" db="UniProtKB">
        <authorList>
            <consortium name="Ensembl"/>
        </authorList>
    </citation>
    <scope>IDENTIFICATION</scope>
</reference>
<keyword evidence="6" id="KW-1185">Reference proteome</keyword>
<keyword evidence="2" id="KW-0677">Repeat</keyword>
<feature type="region of interest" description="Disordered" evidence="3">
    <location>
        <begin position="321"/>
        <end position="340"/>
    </location>
</feature>
<evidence type="ECO:0000256" key="1">
    <source>
        <dbReference type="ARBA" id="ARBA00022614"/>
    </source>
</evidence>
<dbReference type="Pfam" id="PF14914">
    <property type="entry name" value="LRRC37AB_C"/>
    <property type="match status" value="1"/>
</dbReference>
<evidence type="ECO:0000313" key="5">
    <source>
        <dbReference type="Ensembl" id="ENSAOWP00000028227.1"/>
    </source>
</evidence>
<dbReference type="InterPro" id="IPR003591">
    <property type="entry name" value="Leu-rich_rpt_typical-subtyp"/>
</dbReference>
<evidence type="ECO:0000259" key="4">
    <source>
        <dbReference type="Pfam" id="PF14914"/>
    </source>
</evidence>
<dbReference type="Ensembl" id="ENSAOWT00000031979.1">
    <property type="protein sequence ID" value="ENSAOWP00000028227.1"/>
    <property type="gene ID" value="ENSAOWG00000019008.1"/>
</dbReference>
<dbReference type="SMART" id="SM00369">
    <property type="entry name" value="LRR_TYP"/>
    <property type="match status" value="2"/>
</dbReference>
<dbReference type="Proteomes" id="UP000694424">
    <property type="component" value="Unplaced"/>
</dbReference>
<dbReference type="InterPro" id="IPR001611">
    <property type="entry name" value="Leu-rich_rpt"/>
</dbReference>
<proteinExistence type="predicted"/>
<dbReference type="AlphaFoldDB" id="A0A8B9QQU7"/>
<dbReference type="PANTHER" id="PTHR23045:SF9">
    <property type="entry name" value="LEUCINE RICH REPEAT CONTAINING 37A-RELATED"/>
    <property type="match status" value="1"/>
</dbReference>
<dbReference type="Gene3D" id="3.80.10.10">
    <property type="entry name" value="Ribonuclease Inhibitor"/>
    <property type="match status" value="1"/>
</dbReference>
<dbReference type="InterPro" id="IPR015753">
    <property type="entry name" value="LRRC37"/>
</dbReference>
<feature type="region of interest" description="Disordered" evidence="3">
    <location>
        <begin position="226"/>
        <end position="248"/>
    </location>
</feature>
<dbReference type="InterPro" id="IPR032675">
    <property type="entry name" value="LRR_dom_sf"/>
</dbReference>
<feature type="domain" description="LRRC37A/B like protein 1 C-terminal" evidence="4">
    <location>
        <begin position="546"/>
        <end position="614"/>
    </location>
</feature>
<evidence type="ECO:0000256" key="3">
    <source>
        <dbReference type="SAM" id="MobiDB-lite"/>
    </source>
</evidence>
<keyword evidence="1" id="KW-0433">Leucine-rich repeat</keyword>
<evidence type="ECO:0000256" key="2">
    <source>
        <dbReference type="ARBA" id="ARBA00022737"/>
    </source>
</evidence>
<name>A0A8B9QQU7_APTOW</name>
<protein>
    <recommendedName>
        <fullName evidence="4">LRRC37A/B like protein 1 C-terminal domain-containing protein</fullName>
    </recommendedName>
</protein>
<reference evidence="5" key="2">
    <citation type="submission" date="2025-09" db="UniProtKB">
        <authorList>
            <consortium name="Ensembl"/>
        </authorList>
    </citation>
    <scope>IDENTIFICATION</scope>
</reference>
<evidence type="ECO:0000313" key="6">
    <source>
        <dbReference type="Proteomes" id="UP000694424"/>
    </source>
</evidence>
<dbReference type="InterPro" id="IPR029423">
    <property type="entry name" value="LRRC37AB_C"/>
</dbReference>
<dbReference type="PANTHER" id="PTHR23045">
    <property type="entry name" value="LEUCINE-RICH REPEAT-CONTAINING PROTEIN 37A"/>
    <property type="match status" value="1"/>
</dbReference>
<organism evidence="5 6">
    <name type="scientific">Apteryx owenii</name>
    <name type="common">Little spotted kiwi</name>
    <dbReference type="NCBI Taxonomy" id="8824"/>
    <lineage>
        <taxon>Eukaryota</taxon>
        <taxon>Metazoa</taxon>
        <taxon>Chordata</taxon>
        <taxon>Craniata</taxon>
        <taxon>Vertebrata</taxon>
        <taxon>Euteleostomi</taxon>
        <taxon>Archelosauria</taxon>
        <taxon>Archosauria</taxon>
        <taxon>Dinosauria</taxon>
        <taxon>Saurischia</taxon>
        <taxon>Theropoda</taxon>
        <taxon>Coelurosauria</taxon>
        <taxon>Aves</taxon>
        <taxon>Palaeognathae</taxon>
        <taxon>Apterygiformes</taxon>
        <taxon>Apterygidae</taxon>
        <taxon>Apteryx</taxon>
    </lineage>
</organism>
<dbReference type="Pfam" id="PF13855">
    <property type="entry name" value="LRR_8"/>
    <property type="match status" value="1"/>
</dbReference>
<dbReference type="SUPFAM" id="SSF52058">
    <property type="entry name" value="L domain-like"/>
    <property type="match status" value="1"/>
</dbReference>
<feature type="region of interest" description="Disordered" evidence="3">
    <location>
        <begin position="498"/>
        <end position="518"/>
    </location>
</feature>
<accession>A0A8B9QQU7</accession>